<gene>
    <name evidence="1" type="ORF">Tco_1122042</name>
</gene>
<protein>
    <submittedName>
        <fullName evidence="1">Uncharacterized protein</fullName>
    </submittedName>
</protein>
<keyword evidence="2" id="KW-1185">Reference proteome</keyword>
<accession>A0ABQ5J1Q3</accession>
<evidence type="ECO:0000313" key="1">
    <source>
        <dbReference type="EMBL" id="GJU05612.1"/>
    </source>
</evidence>
<dbReference type="Proteomes" id="UP001151760">
    <property type="component" value="Unassembled WGS sequence"/>
</dbReference>
<organism evidence="1 2">
    <name type="scientific">Tanacetum coccineum</name>
    <dbReference type="NCBI Taxonomy" id="301880"/>
    <lineage>
        <taxon>Eukaryota</taxon>
        <taxon>Viridiplantae</taxon>
        <taxon>Streptophyta</taxon>
        <taxon>Embryophyta</taxon>
        <taxon>Tracheophyta</taxon>
        <taxon>Spermatophyta</taxon>
        <taxon>Magnoliopsida</taxon>
        <taxon>eudicotyledons</taxon>
        <taxon>Gunneridae</taxon>
        <taxon>Pentapetalae</taxon>
        <taxon>asterids</taxon>
        <taxon>campanulids</taxon>
        <taxon>Asterales</taxon>
        <taxon>Asteraceae</taxon>
        <taxon>Asteroideae</taxon>
        <taxon>Anthemideae</taxon>
        <taxon>Anthemidinae</taxon>
        <taxon>Tanacetum</taxon>
    </lineage>
</organism>
<sequence length="132" mass="15320">MCAVDALRTSHETVSADLRRIRGGVVEEGTGDRTKRLAVYEERLGEISRSYIDQQGRTERWEREVSEGVRILMSVFILGWIEWRESCHISTEVWVSGSFSQILELCDLSFIVGQSAIWREEDIYTHIEIREI</sequence>
<evidence type="ECO:0000313" key="2">
    <source>
        <dbReference type="Proteomes" id="UP001151760"/>
    </source>
</evidence>
<proteinExistence type="predicted"/>
<reference evidence="1" key="2">
    <citation type="submission" date="2022-01" db="EMBL/GenBank/DDBJ databases">
        <authorList>
            <person name="Yamashiro T."/>
            <person name="Shiraishi A."/>
            <person name="Satake H."/>
            <person name="Nakayama K."/>
        </authorList>
    </citation>
    <scope>NUCLEOTIDE SEQUENCE</scope>
</reference>
<comment type="caution">
    <text evidence="1">The sequence shown here is derived from an EMBL/GenBank/DDBJ whole genome shotgun (WGS) entry which is preliminary data.</text>
</comment>
<dbReference type="EMBL" id="BQNB010021362">
    <property type="protein sequence ID" value="GJU05612.1"/>
    <property type="molecule type" value="Genomic_DNA"/>
</dbReference>
<name>A0ABQ5J1Q3_9ASTR</name>
<reference evidence="1" key="1">
    <citation type="journal article" date="2022" name="Int. J. Mol. Sci.">
        <title>Draft Genome of Tanacetum Coccineum: Genomic Comparison of Closely Related Tanacetum-Family Plants.</title>
        <authorList>
            <person name="Yamashiro T."/>
            <person name="Shiraishi A."/>
            <person name="Nakayama K."/>
            <person name="Satake H."/>
        </authorList>
    </citation>
    <scope>NUCLEOTIDE SEQUENCE</scope>
</reference>